<evidence type="ECO:0000313" key="2">
    <source>
        <dbReference type="EMBL" id="TNN55738.1"/>
    </source>
</evidence>
<dbReference type="Proteomes" id="UP000314294">
    <property type="component" value="Unassembled WGS sequence"/>
</dbReference>
<comment type="caution">
    <text evidence="2">The sequence shown here is derived from an EMBL/GenBank/DDBJ whole genome shotgun (WGS) entry which is preliminary data.</text>
</comment>
<protein>
    <submittedName>
        <fullName evidence="2">Uncharacterized protein</fullName>
    </submittedName>
</protein>
<feature type="region of interest" description="Disordered" evidence="1">
    <location>
        <begin position="47"/>
        <end position="90"/>
    </location>
</feature>
<organism evidence="2 3">
    <name type="scientific">Liparis tanakae</name>
    <name type="common">Tanaka's snailfish</name>
    <dbReference type="NCBI Taxonomy" id="230148"/>
    <lineage>
        <taxon>Eukaryota</taxon>
        <taxon>Metazoa</taxon>
        <taxon>Chordata</taxon>
        <taxon>Craniata</taxon>
        <taxon>Vertebrata</taxon>
        <taxon>Euteleostomi</taxon>
        <taxon>Actinopterygii</taxon>
        <taxon>Neopterygii</taxon>
        <taxon>Teleostei</taxon>
        <taxon>Neoteleostei</taxon>
        <taxon>Acanthomorphata</taxon>
        <taxon>Eupercaria</taxon>
        <taxon>Perciformes</taxon>
        <taxon>Cottioidei</taxon>
        <taxon>Cottales</taxon>
        <taxon>Liparidae</taxon>
        <taxon>Liparis</taxon>
    </lineage>
</organism>
<gene>
    <name evidence="2" type="ORF">EYF80_034038</name>
</gene>
<proteinExistence type="predicted"/>
<reference evidence="2 3" key="1">
    <citation type="submission" date="2019-03" db="EMBL/GenBank/DDBJ databases">
        <title>First draft genome of Liparis tanakae, snailfish: a comprehensive survey of snailfish specific genes.</title>
        <authorList>
            <person name="Kim W."/>
            <person name="Song I."/>
            <person name="Jeong J.-H."/>
            <person name="Kim D."/>
            <person name="Kim S."/>
            <person name="Ryu S."/>
            <person name="Song J.Y."/>
            <person name="Lee S.K."/>
        </authorList>
    </citation>
    <scope>NUCLEOTIDE SEQUENCE [LARGE SCALE GENOMIC DNA]</scope>
    <source>
        <tissue evidence="2">Muscle</tissue>
    </source>
</reference>
<evidence type="ECO:0000256" key="1">
    <source>
        <dbReference type="SAM" id="MobiDB-lite"/>
    </source>
</evidence>
<sequence length="90" mass="10480">MKLLLHLKDFRLQRYESGTQELIGSSCEMTSSKLKYFNSLKTHRCKRVDHIASPQTPQTRRPGKFSEDSDSPPSHYTFRPWPRGKLQQAS</sequence>
<keyword evidence="3" id="KW-1185">Reference proteome</keyword>
<dbReference type="EMBL" id="SRLO01000447">
    <property type="protein sequence ID" value="TNN55738.1"/>
    <property type="molecule type" value="Genomic_DNA"/>
</dbReference>
<dbReference type="AlphaFoldDB" id="A0A4Z2GPY4"/>
<accession>A0A4Z2GPY4</accession>
<name>A0A4Z2GPY4_9TELE</name>
<evidence type="ECO:0000313" key="3">
    <source>
        <dbReference type="Proteomes" id="UP000314294"/>
    </source>
</evidence>